<dbReference type="Pfam" id="PF08395">
    <property type="entry name" value="7tm_7"/>
    <property type="match status" value="1"/>
</dbReference>
<comment type="subcellular location">
    <subcellularLocation>
        <location evidence="1 8">Cell membrane</location>
        <topology evidence="1 8">Multi-pass membrane protein</topology>
    </subcellularLocation>
</comment>
<evidence type="ECO:0000256" key="5">
    <source>
        <dbReference type="ARBA" id="ARBA00023136"/>
    </source>
</evidence>
<feature type="transmembrane region" description="Helical" evidence="8">
    <location>
        <begin position="380"/>
        <end position="405"/>
    </location>
</feature>
<feature type="transmembrane region" description="Helical" evidence="8">
    <location>
        <begin position="311"/>
        <end position="330"/>
    </location>
</feature>
<keyword evidence="7 8" id="KW-0807">Transducer</keyword>
<evidence type="ECO:0000313" key="10">
    <source>
        <dbReference type="Proteomes" id="UP000027135"/>
    </source>
</evidence>
<dbReference type="GO" id="GO:0030424">
    <property type="term" value="C:axon"/>
    <property type="evidence" value="ECO:0007669"/>
    <property type="project" value="TreeGrafter"/>
</dbReference>
<name>A0A067QXA6_ZOONE</name>
<dbReference type="GO" id="GO:0007635">
    <property type="term" value="P:chemosensory behavior"/>
    <property type="evidence" value="ECO:0007669"/>
    <property type="project" value="TreeGrafter"/>
</dbReference>
<reference evidence="9 10" key="1">
    <citation type="journal article" date="2014" name="Nat. Commun.">
        <title>Molecular traces of alternative social organization in a termite genome.</title>
        <authorList>
            <person name="Terrapon N."/>
            <person name="Li C."/>
            <person name="Robertson H.M."/>
            <person name="Ji L."/>
            <person name="Meng X."/>
            <person name="Booth W."/>
            <person name="Chen Z."/>
            <person name="Childers C.P."/>
            <person name="Glastad K.M."/>
            <person name="Gokhale K."/>
            <person name="Gowin J."/>
            <person name="Gronenberg W."/>
            <person name="Hermansen R.A."/>
            <person name="Hu H."/>
            <person name="Hunt B.G."/>
            <person name="Huylmans A.K."/>
            <person name="Khalil S.M."/>
            <person name="Mitchell R.D."/>
            <person name="Munoz-Torres M.C."/>
            <person name="Mustard J.A."/>
            <person name="Pan H."/>
            <person name="Reese J.T."/>
            <person name="Scharf M.E."/>
            <person name="Sun F."/>
            <person name="Vogel H."/>
            <person name="Xiao J."/>
            <person name="Yang W."/>
            <person name="Yang Z."/>
            <person name="Yang Z."/>
            <person name="Zhou J."/>
            <person name="Zhu J."/>
            <person name="Brent C.S."/>
            <person name="Elsik C.G."/>
            <person name="Goodisman M.A."/>
            <person name="Liberles D.A."/>
            <person name="Roe R.M."/>
            <person name="Vargo E.L."/>
            <person name="Vilcinskas A."/>
            <person name="Wang J."/>
            <person name="Bornberg-Bauer E."/>
            <person name="Korb J."/>
            <person name="Zhang G."/>
            <person name="Liebig J."/>
        </authorList>
    </citation>
    <scope>NUCLEOTIDE SEQUENCE [LARGE SCALE GENOMIC DNA]</scope>
    <source>
        <tissue evidence="9">Whole organism</tissue>
    </source>
</reference>
<dbReference type="Proteomes" id="UP000027135">
    <property type="component" value="Unassembled WGS sequence"/>
</dbReference>
<dbReference type="GO" id="GO:0007165">
    <property type="term" value="P:signal transduction"/>
    <property type="evidence" value="ECO:0007669"/>
    <property type="project" value="UniProtKB-KW"/>
</dbReference>
<evidence type="ECO:0000256" key="8">
    <source>
        <dbReference type="RuleBase" id="RU363108"/>
    </source>
</evidence>
<evidence type="ECO:0000256" key="3">
    <source>
        <dbReference type="ARBA" id="ARBA00022692"/>
    </source>
</evidence>
<keyword evidence="2 8" id="KW-1003">Cell membrane</keyword>
<feature type="transmembrane region" description="Helical" evidence="8">
    <location>
        <begin position="81"/>
        <end position="99"/>
    </location>
</feature>
<gene>
    <name evidence="9" type="ORF">L798_15376</name>
</gene>
<dbReference type="PANTHER" id="PTHR21143">
    <property type="entry name" value="INVERTEBRATE GUSTATORY RECEPTOR"/>
    <property type="match status" value="1"/>
</dbReference>
<keyword evidence="4 8" id="KW-1133">Transmembrane helix</keyword>
<feature type="transmembrane region" description="Helical" evidence="8">
    <location>
        <begin position="274"/>
        <end position="299"/>
    </location>
</feature>
<dbReference type="EMBL" id="KK853141">
    <property type="protein sequence ID" value="KDR10758.1"/>
    <property type="molecule type" value="Genomic_DNA"/>
</dbReference>
<feature type="transmembrane region" description="Helical" evidence="8">
    <location>
        <begin position="165"/>
        <end position="188"/>
    </location>
</feature>
<dbReference type="InParanoid" id="A0A067QXA6"/>
<evidence type="ECO:0000256" key="1">
    <source>
        <dbReference type="ARBA" id="ARBA00004651"/>
    </source>
</evidence>
<dbReference type="InterPro" id="IPR013604">
    <property type="entry name" value="7TM_chemorcpt"/>
</dbReference>
<dbReference type="SMR" id="A0A067QXA6"/>
<organism evidence="9 10">
    <name type="scientific">Zootermopsis nevadensis</name>
    <name type="common">Dampwood termite</name>
    <dbReference type="NCBI Taxonomy" id="136037"/>
    <lineage>
        <taxon>Eukaryota</taxon>
        <taxon>Metazoa</taxon>
        <taxon>Ecdysozoa</taxon>
        <taxon>Arthropoda</taxon>
        <taxon>Hexapoda</taxon>
        <taxon>Insecta</taxon>
        <taxon>Pterygota</taxon>
        <taxon>Neoptera</taxon>
        <taxon>Polyneoptera</taxon>
        <taxon>Dictyoptera</taxon>
        <taxon>Blattodea</taxon>
        <taxon>Blattoidea</taxon>
        <taxon>Termitoidae</taxon>
        <taxon>Termopsidae</taxon>
        <taxon>Zootermopsis</taxon>
    </lineage>
</organism>
<keyword evidence="10" id="KW-1185">Reference proteome</keyword>
<feature type="transmembrane region" description="Helical" evidence="8">
    <location>
        <begin position="42"/>
        <end position="61"/>
    </location>
</feature>
<dbReference type="AlphaFoldDB" id="A0A067QXA6"/>
<dbReference type="OMA" id="MAINRMI"/>
<comment type="similarity">
    <text evidence="8">Belongs to the insect chemoreceptor superfamily. Gustatory receptor (GR) family.</text>
</comment>
<evidence type="ECO:0000256" key="7">
    <source>
        <dbReference type="ARBA" id="ARBA00023224"/>
    </source>
</evidence>
<proteinExistence type="inferred from homology"/>
<dbReference type="PANTHER" id="PTHR21143:SF104">
    <property type="entry name" value="GUSTATORY RECEPTOR 8A-RELATED"/>
    <property type="match status" value="1"/>
</dbReference>
<evidence type="ECO:0000313" key="9">
    <source>
        <dbReference type="EMBL" id="KDR10758.1"/>
    </source>
</evidence>
<dbReference type="GO" id="GO:0005886">
    <property type="term" value="C:plasma membrane"/>
    <property type="evidence" value="ECO:0007669"/>
    <property type="project" value="UniProtKB-SubCell"/>
</dbReference>
<evidence type="ECO:0000256" key="4">
    <source>
        <dbReference type="ARBA" id="ARBA00022989"/>
    </source>
</evidence>
<dbReference type="GO" id="GO:0043025">
    <property type="term" value="C:neuronal cell body"/>
    <property type="evidence" value="ECO:0007669"/>
    <property type="project" value="TreeGrafter"/>
</dbReference>
<protein>
    <recommendedName>
        <fullName evidence="8">Gustatory receptor</fullName>
    </recommendedName>
</protein>
<keyword evidence="3 8" id="KW-0812">Transmembrane</keyword>
<dbReference type="GO" id="GO:0050909">
    <property type="term" value="P:sensory perception of taste"/>
    <property type="evidence" value="ECO:0007669"/>
    <property type="project" value="InterPro"/>
</dbReference>
<comment type="function">
    <text evidence="8">Gustatory receptor which mediates acceptance or avoidance behavior, depending on its substrates.</text>
</comment>
<feature type="transmembrane region" description="Helical" evidence="8">
    <location>
        <begin position="129"/>
        <end position="153"/>
    </location>
</feature>
<evidence type="ECO:0000256" key="6">
    <source>
        <dbReference type="ARBA" id="ARBA00023170"/>
    </source>
</evidence>
<evidence type="ECO:0000256" key="2">
    <source>
        <dbReference type="ARBA" id="ARBA00022475"/>
    </source>
</evidence>
<feature type="transmembrane region" description="Helical" evidence="8">
    <location>
        <begin position="12"/>
        <end position="30"/>
    </location>
</feature>
<keyword evidence="5 8" id="KW-0472">Membrane</keyword>
<sequence length="439" mass="49317">MTAVVADTFTVLKPILLFIKCFGLAPYTVVGKMGSRHLKTSILDVLFSVILIGVSIFLVFYQTSLWRVIEGVSICSVTEKVIVFSTIIQFVLSAFVCLLKRHRIVEIANQLAGLNAVIKRSCGCVWRRMCVTLMSHLLISVLSVATCFVSDMFSRFHSAISVSLVTFNVLTFACFLTEFQIVGFFMLLKQLISDLNSSIRGIGEIKGNQDEECPCFKKLPLNRTAPIFVTSSYEKFRSKAAPEDFPDKKVILLRDVQDSLCAASELLNSAYSFLLLYTSAKTFICLTHSLYFILLSVFMSDSSSCGKGWPYSYYVWFIHYALKLVWLVFYSSSAIQQSNHTAVLVHKLITKTRDAGLREELRVFSLQLLHRKVKFTACGFFPLDFTLLYSIVGAVTTYLVILIQFQLSLVKSDHSKTSIVPPHWMGTTTPTVFVTTVPP</sequence>
<dbReference type="eggNOG" id="ENOG502S2QD">
    <property type="taxonomic scope" value="Eukaryota"/>
</dbReference>
<dbReference type="FunCoup" id="A0A067QXA6">
    <property type="interactions" value="38"/>
</dbReference>
<comment type="caution">
    <text evidence="8">Lacks conserved residue(s) required for the propagation of feature annotation.</text>
</comment>
<dbReference type="GO" id="GO:0008049">
    <property type="term" value="P:male courtship behavior"/>
    <property type="evidence" value="ECO:0007669"/>
    <property type="project" value="TreeGrafter"/>
</dbReference>
<dbReference type="GO" id="GO:0030425">
    <property type="term" value="C:dendrite"/>
    <property type="evidence" value="ECO:0007669"/>
    <property type="project" value="TreeGrafter"/>
</dbReference>
<accession>A0A067QXA6</accession>
<keyword evidence="6 8" id="KW-0675">Receptor</keyword>